<keyword evidence="1" id="KW-0472">Membrane</keyword>
<gene>
    <name evidence="2" type="ORF">BMW23_0652</name>
</gene>
<evidence type="ECO:0000256" key="1">
    <source>
        <dbReference type="SAM" id="Phobius"/>
    </source>
</evidence>
<sequence>MNPIAYINNSAEYVEKFVDNKLSLISAENYVSIIIIILIIYYLFYIGKFNETGLIKNPIVKAIAFLVIIYASRHSVALALILTIVLLTVLFKSANPSMELFEDNINSGCRTCSSCQNGNVLYDDDKNWIAKQDFKETEGEYEGEGEQKSHKEMIQDLNDQVMRDLEREMSDDDIKSDRLIHYSKHSRDVKGVSEYDSDYANF</sequence>
<evidence type="ECO:0000313" key="3">
    <source>
        <dbReference type="Proteomes" id="UP000240325"/>
    </source>
</evidence>
<keyword evidence="3" id="KW-1185">Reference proteome</keyword>
<feature type="transmembrane region" description="Helical" evidence="1">
    <location>
        <begin position="59"/>
        <end position="91"/>
    </location>
</feature>
<protein>
    <recommendedName>
        <fullName evidence="4">Transmembrane protein</fullName>
    </recommendedName>
</protein>
<evidence type="ECO:0008006" key="4">
    <source>
        <dbReference type="Google" id="ProtNLM"/>
    </source>
</evidence>
<proteinExistence type="predicted"/>
<accession>A0A2H4UUV0</accession>
<dbReference type="Proteomes" id="UP000240325">
    <property type="component" value="Segment"/>
</dbReference>
<keyword evidence="1" id="KW-0812">Transmembrane</keyword>
<evidence type="ECO:0000313" key="2">
    <source>
        <dbReference type="EMBL" id="ATZ80698.1"/>
    </source>
</evidence>
<keyword evidence="1" id="KW-1133">Transmembrane helix</keyword>
<name>A0A2H4UUV0_9VIRU</name>
<organism evidence="2">
    <name type="scientific">Bodo saltans virus</name>
    <dbReference type="NCBI Taxonomy" id="2024608"/>
    <lineage>
        <taxon>Viruses</taxon>
        <taxon>Varidnaviria</taxon>
        <taxon>Bamfordvirae</taxon>
        <taxon>Nucleocytoviricota</taxon>
        <taxon>Megaviricetes</taxon>
        <taxon>Imitervirales</taxon>
        <taxon>Mimiviridae</taxon>
        <taxon>Klosneuvirinae</taxon>
        <taxon>Theiavirus</taxon>
        <taxon>Theiavirus salishense</taxon>
    </lineage>
</organism>
<dbReference type="EMBL" id="MF782455">
    <property type="protein sequence ID" value="ATZ80698.1"/>
    <property type="molecule type" value="Genomic_DNA"/>
</dbReference>
<feature type="transmembrane region" description="Helical" evidence="1">
    <location>
        <begin position="30"/>
        <end position="47"/>
    </location>
</feature>
<reference evidence="2" key="1">
    <citation type="journal article" date="2017" name="Elife">
        <title>The kinetoplastid-infecting Bodo saltans virus (BsV), a window into the most abundant giant viruses in the sea.</title>
        <authorList>
            <person name="Deeg C.M."/>
            <person name="Chow C.-E.T."/>
            <person name="Suttle C.A."/>
        </authorList>
    </citation>
    <scope>NUCLEOTIDE SEQUENCE</scope>
    <source>
        <strain evidence="2">NG1</strain>
    </source>
</reference>